<reference evidence="2" key="1">
    <citation type="submission" date="2023-03" db="EMBL/GenBank/DDBJ databases">
        <title>Massive genome expansion in bonnet fungi (Mycena s.s.) driven by repeated elements and novel gene families across ecological guilds.</title>
        <authorList>
            <consortium name="Lawrence Berkeley National Laboratory"/>
            <person name="Harder C.B."/>
            <person name="Miyauchi S."/>
            <person name="Viragh M."/>
            <person name="Kuo A."/>
            <person name="Thoen E."/>
            <person name="Andreopoulos B."/>
            <person name="Lu D."/>
            <person name="Skrede I."/>
            <person name="Drula E."/>
            <person name="Henrissat B."/>
            <person name="Morin E."/>
            <person name="Kohler A."/>
            <person name="Barry K."/>
            <person name="LaButti K."/>
            <person name="Morin E."/>
            <person name="Salamov A."/>
            <person name="Lipzen A."/>
            <person name="Mereny Z."/>
            <person name="Hegedus B."/>
            <person name="Baldrian P."/>
            <person name="Stursova M."/>
            <person name="Weitz H."/>
            <person name="Taylor A."/>
            <person name="Grigoriev I.V."/>
            <person name="Nagy L.G."/>
            <person name="Martin F."/>
            <person name="Kauserud H."/>
        </authorList>
    </citation>
    <scope>NUCLEOTIDE SEQUENCE</scope>
    <source>
        <strain evidence="2">9144</strain>
    </source>
</reference>
<keyword evidence="3" id="KW-1185">Reference proteome</keyword>
<sequence length="241" mass="26437">MYISPKVRKILKEWKLPKYENLQSVKICESMGIGKSGVRSGIKDGGTSRGGRALQSRYSILIKPPPHLFPPSIPPARLLPSSYPPIATMSYHSTTDLGACSPTVKLLVFRRVWPTRPSNPSYWSLHRKLYSSVTLAAAHAAIVSRSARRMHLACTRAQRITLAQRPQRGPNPGERKRNRNGGAPSKDKSDACFSPLPESAAAHTMAGGAVTDGMRTRQGQLRNVSRLVRDTTDSDVLDTAQ</sequence>
<dbReference type="AlphaFoldDB" id="A0AAD6V1T8"/>
<proteinExistence type="predicted"/>
<feature type="region of interest" description="Disordered" evidence="1">
    <location>
        <begin position="161"/>
        <end position="215"/>
    </location>
</feature>
<protein>
    <submittedName>
        <fullName evidence="2">Uncharacterized protein</fullName>
    </submittedName>
</protein>
<accession>A0AAD6V1T8</accession>
<name>A0AAD6V1T8_9AGAR</name>
<evidence type="ECO:0000313" key="2">
    <source>
        <dbReference type="EMBL" id="KAJ7195213.1"/>
    </source>
</evidence>
<organism evidence="2 3">
    <name type="scientific">Mycena pura</name>
    <dbReference type="NCBI Taxonomy" id="153505"/>
    <lineage>
        <taxon>Eukaryota</taxon>
        <taxon>Fungi</taxon>
        <taxon>Dikarya</taxon>
        <taxon>Basidiomycota</taxon>
        <taxon>Agaricomycotina</taxon>
        <taxon>Agaricomycetes</taxon>
        <taxon>Agaricomycetidae</taxon>
        <taxon>Agaricales</taxon>
        <taxon>Marasmiineae</taxon>
        <taxon>Mycenaceae</taxon>
        <taxon>Mycena</taxon>
    </lineage>
</organism>
<comment type="caution">
    <text evidence="2">The sequence shown here is derived from an EMBL/GenBank/DDBJ whole genome shotgun (WGS) entry which is preliminary data.</text>
</comment>
<evidence type="ECO:0000313" key="3">
    <source>
        <dbReference type="Proteomes" id="UP001219525"/>
    </source>
</evidence>
<gene>
    <name evidence="2" type="ORF">GGX14DRAFT_404130</name>
</gene>
<dbReference type="Proteomes" id="UP001219525">
    <property type="component" value="Unassembled WGS sequence"/>
</dbReference>
<evidence type="ECO:0000256" key="1">
    <source>
        <dbReference type="SAM" id="MobiDB-lite"/>
    </source>
</evidence>
<dbReference type="EMBL" id="JARJCW010000092">
    <property type="protein sequence ID" value="KAJ7195213.1"/>
    <property type="molecule type" value="Genomic_DNA"/>
</dbReference>